<sequence length="89" mass="10009">MFVACCSLAAGQAAASVCVRYFGRSVSIVSDWGAEYNHIFMKGVRSIKKNIQPAIEGKFPQGRQRIPFCKDGFFSETLNVHIQSKFRKF</sequence>
<dbReference type="AlphaFoldDB" id="A0A3E3IXT8"/>
<evidence type="ECO:0000313" key="1">
    <source>
        <dbReference type="EMBL" id="RGE71898.1"/>
    </source>
</evidence>
<evidence type="ECO:0000313" key="2">
    <source>
        <dbReference type="Proteomes" id="UP000261166"/>
    </source>
</evidence>
<organism evidence="1 2">
    <name type="scientific">Eisenbergiella massiliensis</name>
    <dbReference type="NCBI Taxonomy" id="1720294"/>
    <lineage>
        <taxon>Bacteria</taxon>
        <taxon>Bacillati</taxon>
        <taxon>Bacillota</taxon>
        <taxon>Clostridia</taxon>
        <taxon>Lachnospirales</taxon>
        <taxon>Lachnospiraceae</taxon>
        <taxon>Eisenbergiella</taxon>
    </lineage>
</organism>
<proteinExistence type="predicted"/>
<dbReference type="Proteomes" id="UP000261166">
    <property type="component" value="Unassembled WGS sequence"/>
</dbReference>
<reference evidence="1 2" key="1">
    <citation type="submission" date="2018-08" db="EMBL/GenBank/DDBJ databases">
        <title>A genome reference for cultivated species of the human gut microbiota.</title>
        <authorList>
            <person name="Zou Y."/>
            <person name="Xue W."/>
            <person name="Luo G."/>
        </authorList>
    </citation>
    <scope>NUCLEOTIDE SEQUENCE [LARGE SCALE GENOMIC DNA]</scope>
    <source>
        <strain evidence="1 2">AF26-4BH</strain>
    </source>
</reference>
<dbReference type="EMBL" id="QVLU01000008">
    <property type="protein sequence ID" value="RGE71898.1"/>
    <property type="molecule type" value="Genomic_DNA"/>
</dbReference>
<accession>A0A3E3IXT8</accession>
<gene>
    <name evidence="1" type="ORF">DWY69_10490</name>
</gene>
<comment type="caution">
    <text evidence="1">The sequence shown here is derived from an EMBL/GenBank/DDBJ whole genome shotgun (WGS) entry which is preliminary data.</text>
</comment>
<protein>
    <submittedName>
        <fullName evidence="1">Uncharacterized protein</fullName>
    </submittedName>
</protein>
<name>A0A3E3IXT8_9FIRM</name>